<dbReference type="AlphaFoldDB" id="A0A433QPL5"/>
<sequence length="86" mass="9931">MSAVASTPPGDEDEMFAGGFGWDLYPLVTRNTANVKSFTRDIRLKLRTRAFSWRWVSQMSISPSCRRASFLFLSYDNYIYGTQVYE</sequence>
<protein>
    <submittedName>
        <fullName evidence="1">Uncharacterized protein</fullName>
    </submittedName>
</protein>
<evidence type="ECO:0000313" key="2">
    <source>
        <dbReference type="Proteomes" id="UP000274822"/>
    </source>
</evidence>
<comment type="caution">
    <text evidence="1">The sequence shown here is derived from an EMBL/GenBank/DDBJ whole genome shotgun (WGS) entry which is preliminary data.</text>
</comment>
<evidence type="ECO:0000313" key="1">
    <source>
        <dbReference type="EMBL" id="RUS31710.1"/>
    </source>
</evidence>
<name>A0A433QPL5_9FUNG</name>
<gene>
    <name evidence="1" type="ORF">BC938DRAFT_477244</name>
</gene>
<proteinExistence type="predicted"/>
<organism evidence="1 2">
    <name type="scientific">Jimgerdemannia flammicorona</name>
    <dbReference type="NCBI Taxonomy" id="994334"/>
    <lineage>
        <taxon>Eukaryota</taxon>
        <taxon>Fungi</taxon>
        <taxon>Fungi incertae sedis</taxon>
        <taxon>Mucoromycota</taxon>
        <taxon>Mucoromycotina</taxon>
        <taxon>Endogonomycetes</taxon>
        <taxon>Endogonales</taxon>
        <taxon>Endogonaceae</taxon>
        <taxon>Jimgerdemannia</taxon>
    </lineage>
</organism>
<dbReference type="EMBL" id="RBNJ01002676">
    <property type="protein sequence ID" value="RUS31710.1"/>
    <property type="molecule type" value="Genomic_DNA"/>
</dbReference>
<reference evidence="1 2" key="1">
    <citation type="journal article" date="2018" name="New Phytol.">
        <title>Phylogenomics of Endogonaceae and evolution of mycorrhizas within Mucoromycota.</title>
        <authorList>
            <person name="Chang Y."/>
            <person name="Desiro A."/>
            <person name="Na H."/>
            <person name="Sandor L."/>
            <person name="Lipzen A."/>
            <person name="Clum A."/>
            <person name="Barry K."/>
            <person name="Grigoriev I.V."/>
            <person name="Martin F.M."/>
            <person name="Stajich J.E."/>
            <person name="Smith M.E."/>
            <person name="Bonito G."/>
            <person name="Spatafora J.W."/>
        </authorList>
    </citation>
    <scope>NUCLEOTIDE SEQUENCE [LARGE SCALE GENOMIC DNA]</scope>
    <source>
        <strain evidence="1 2">AD002</strain>
    </source>
</reference>
<keyword evidence="2" id="KW-1185">Reference proteome</keyword>
<dbReference type="Proteomes" id="UP000274822">
    <property type="component" value="Unassembled WGS sequence"/>
</dbReference>
<accession>A0A433QPL5</accession>